<evidence type="ECO:0000313" key="2">
    <source>
        <dbReference type="Proteomes" id="UP001529338"/>
    </source>
</evidence>
<dbReference type="SUPFAM" id="SSF141694">
    <property type="entry name" value="AF2212/PG0164-like"/>
    <property type="match status" value="1"/>
</dbReference>
<reference evidence="1 2" key="1">
    <citation type="submission" date="2023-06" db="EMBL/GenBank/DDBJ databases">
        <title>Cellulomonas sp. MW4 Whole genome sequence.</title>
        <authorList>
            <person name="Park S."/>
        </authorList>
    </citation>
    <scope>NUCLEOTIDE SEQUENCE [LARGE SCALE GENOMIC DNA]</scope>
    <source>
        <strain evidence="1 2">MW4</strain>
    </source>
</reference>
<dbReference type="InterPro" id="IPR037079">
    <property type="entry name" value="AF2212/PG0164-like_sf"/>
</dbReference>
<dbReference type="Pfam" id="PF08922">
    <property type="entry name" value="DUF1905"/>
    <property type="match status" value="1"/>
</dbReference>
<evidence type="ECO:0000313" key="1">
    <source>
        <dbReference type="EMBL" id="MDM7855299.1"/>
    </source>
</evidence>
<dbReference type="Gene3D" id="2.40.30.100">
    <property type="entry name" value="AF2212/PG0164-like"/>
    <property type="match status" value="1"/>
</dbReference>
<name>A0ABT7SIA6_9CELL</name>
<dbReference type="InterPro" id="IPR015018">
    <property type="entry name" value="DUF1905"/>
</dbReference>
<organism evidence="1 2">
    <name type="scientific">Cellulomonas alba</name>
    <dbReference type="NCBI Taxonomy" id="3053467"/>
    <lineage>
        <taxon>Bacteria</taxon>
        <taxon>Bacillati</taxon>
        <taxon>Actinomycetota</taxon>
        <taxon>Actinomycetes</taxon>
        <taxon>Micrococcales</taxon>
        <taxon>Cellulomonadaceae</taxon>
        <taxon>Cellulomonas</taxon>
    </lineage>
</organism>
<sequence>MAFEFDATLRPWDVRRHDSWVFVDLPEPTSDEIADLVEGRTRGFGSVRVDVAIGTTRWRTSIFPGAACYVLPVKKAVRTAEGVAVGDAVHVVLDLVDLT</sequence>
<dbReference type="Proteomes" id="UP001529338">
    <property type="component" value="Unassembled WGS sequence"/>
</dbReference>
<keyword evidence="2" id="KW-1185">Reference proteome</keyword>
<dbReference type="RefSeq" id="WP_289455103.1">
    <property type="nucleotide sequence ID" value="NZ_JAUCGQ010000001.1"/>
</dbReference>
<gene>
    <name evidence="1" type="ORF">QRT04_10185</name>
</gene>
<comment type="caution">
    <text evidence="1">The sequence shown here is derived from an EMBL/GenBank/DDBJ whole genome shotgun (WGS) entry which is preliminary data.</text>
</comment>
<protein>
    <submittedName>
        <fullName evidence="1">DUF1905 domain-containing protein</fullName>
    </submittedName>
</protein>
<accession>A0ABT7SIA6</accession>
<proteinExistence type="predicted"/>
<dbReference type="EMBL" id="JAUCGQ010000001">
    <property type="protein sequence ID" value="MDM7855299.1"/>
    <property type="molecule type" value="Genomic_DNA"/>
</dbReference>